<dbReference type="RefSeq" id="XP_041153084.1">
    <property type="nucleotide sequence ID" value="XM_041307787.1"/>
</dbReference>
<dbReference type="GeneID" id="64601551"/>
<feature type="compositionally biased region" description="Basic residues" evidence="1">
    <location>
        <begin position="31"/>
        <end position="48"/>
    </location>
</feature>
<proteinExistence type="predicted"/>
<organism evidence="3 4">
    <name type="scientific">Suillus plorans</name>
    <dbReference type="NCBI Taxonomy" id="116603"/>
    <lineage>
        <taxon>Eukaryota</taxon>
        <taxon>Fungi</taxon>
        <taxon>Dikarya</taxon>
        <taxon>Basidiomycota</taxon>
        <taxon>Agaricomycotina</taxon>
        <taxon>Agaricomycetes</taxon>
        <taxon>Agaricomycetidae</taxon>
        <taxon>Boletales</taxon>
        <taxon>Suillineae</taxon>
        <taxon>Suillaceae</taxon>
        <taxon>Suillus</taxon>
    </lineage>
</organism>
<dbReference type="Pfam" id="PF20149">
    <property type="entry name" value="DUF6532"/>
    <property type="match status" value="1"/>
</dbReference>
<evidence type="ECO:0000259" key="2">
    <source>
        <dbReference type="Pfam" id="PF20149"/>
    </source>
</evidence>
<dbReference type="EMBL" id="JABBWE010000107">
    <property type="protein sequence ID" value="KAG1785601.1"/>
    <property type="molecule type" value="Genomic_DNA"/>
</dbReference>
<dbReference type="OrthoDB" id="2683066at2759"/>
<accession>A0A9P7AB13</accession>
<evidence type="ECO:0000313" key="3">
    <source>
        <dbReference type="EMBL" id="KAG1785601.1"/>
    </source>
</evidence>
<feature type="compositionally biased region" description="Polar residues" evidence="1">
    <location>
        <begin position="51"/>
        <end position="62"/>
    </location>
</feature>
<gene>
    <name evidence="3" type="ORF">HD556DRAFT_1450570</name>
</gene>
<sequence length="653" mass="73119">MARPSVLTSHVDHDQALFTTIMPPKATQAPKKPRRKQPQNSRQVRRPARGSNENPCLNNDESQVGRPSEQTNDPTLVDDRLLSTMYEEEMYLSDEDGPEVERSPSPHDQPPPFAQPTHQQHLPEHSSAYRQPLNHSYQQLPVGQTHTHYSTPSQSSNPLFQHRQPYQQLPAHQPQGGNMYRCLIDAPPPPTVRGAERLSSRLCDDQQPMEYQQPPVRQAHPHYSMLGQSSNPHLQHQQPYQQLPVHQPQGGHMFQCSIDAPPPPTVRGAERLSGRLRDEQTRPMRTSPYPLPGLRKVSVFGPRHIDEGYRGQWQNTGVIYAGADKNVAPKRPTARDLPPIPLPPLDITVPGPQQPTPAHPHNDSGSSGPQQPTLPHSHPIQSSNATHSHNDTGSLDAVPPQQQEPMPVPADLVNEISNSARSKMRRSVLSDNGMPTNEENIAMARAALSNAIATHATIPPGRYYLPDEDKFITSLTKITNTLRNVFKNTARTVVLSAYDLELDIWDTSCEITHKRNIVPMLTTHLQCLFKMQEMTIGGVLKNVPVLEHTGLIRVVMDILWVNGFYKDLDLQDLQSLDGAIALAGAAICSAIQEYEMGVWKRIDFSTAKSKSTYTSIKTYMTETIYTCVELTERFHWIKVNMKNRGVSRTGIVL</sequence>
<dbReference type="InterPro" id="IPR045341">
    <property type="entry name" value="DUF6532"/>
</dbReference>
<reference evidence="3" key="1">
    <citation type="journal article" date="2020" name="New Phytol.">
        <title>Comparative genomics reveals dynamic genome evolution in host specialist ectomycorrhizal fungi.</title>
        <authorList>
            <person name="Lofgren L.A."/>
            <person name="Nguyen N.H."/>
            <person name="Vilgalys R."/>
            <person name="Ruytinx J."/>
            <person name="Liao H.L."/>
            <person name="Branco S."/>
            <person name="Kuo A."/>
            <person name="LaButti K."/>
            <person name="Lipzen A."/>
            <person name="Andreopoulos W."/>
            <person name="Pangilinan J."/>
            <person name="Riley R."/>
            <person name="Hundley H."/>
            <person name="Na H."/>
            <person name="Barry K."/>
            <person name="Grigoriev I.V."/>
            <person name="Stajich J.E."/>
            <person name="Kennedy P.G."/>
        </authorList>
    </citation>
    <scope>NUCLEOTIDE SEQUENCE</scope>
    <source>
        <strain evidence="3">S12</strain>
    </source>
</reference>
<feature type="compositionally biased region" description="Acidic residues" evidence="1">
    <location>
        <begin position="86"/>
        <end position="98"/>
    </location>
</feature>
<name>A0A9P7AB13_9AGAM</name>
<evidence type="ECO:0000256" key="1">
    <source>
        <dbReference type="SAM" id="MobiDB-lite"/>
    </source>
</evidence>
<dbReference type="AlphaFoldDB" id="A0A9P7AB13"/>
<comment type="caution">
    <text evidence="3">The sequence shown here is derived from an EMBL/GenBank/DDBJ whole genome shotgun (WGS) entry which is preliminary data.</text>
</comment>
<feature type="region of interest" description="Disordered" evidence="1">
    <location>
        <begin position="1"/>
        <end position="124"/>
    </location>
</feature>
<dbReference type="Proteomes" id="UP000719766">
    <property type="component" value="Unassembled WGS sequence"/>
</dbReference>
<protein>
    <recommendedName>
        <fullName evidence="2">DUF6532 domain-containing protein</fullName>
    </recommendedName>
</protein>
<feature type="region of interest" description="Disordered" evidence="1">
    <location>
        <begin position="327"/>
        <end position="408"/>
    </location>
</feature>
<keyword evidence="4" id="KW-1185">Reference proteome</keyword>
<evidence type="ECO:0000313" key="4">
    <source>
        <dbReference type="Proteomes" id="UP000719766"/>
    </source>
</evidence>
<feature type="compositionally biased region" description="Polar residues" evidence="1">
    <location>
        <begin position="363"/>
        <end position="393"/>
    </location>
</feature>
<feature type="domain" description="DUF6532" evidence="2">
    <location>
        <begin position="420"/>
        <end position="617"/>
    </location>
</feature>